<dbReference type="InterPro" id="IPR020845">
    <property type="entry name" value="AMP-binding_CS"/>
</dbReference>
<dbReference type="InterPro" id="IPR010071">
    <property type="entry name" value="AA_adenyl_dom"/>
</dbReference>
<dbReference type="SMART" id="SM00823">
    <property type="entry name" value="PKS_PP"/>
    <property type="match status" value="2"/>
</dbReference>
<dbReference type="InterPro" id="IPR045851">
    <property type="entry name" value="AMP-bd_C_sf"/>
</dbReference>
<dbReference type="InterPro" id="IPR020802">
    <property type="entry name" value="TesA-like"/>
</dbReference>
<feature type="domain" description="Carrier" evidence="5">
    <location>
        <begin position="1041"/>
        <end position="1118"/>
    </location>
</feature>
<dbReference type="Gene3D" id="3.30.559.30">
    <property type="entry name" value="Nonribosomal peptide synthetase, condensation domain"/>
    <property type="match status" value="2"/>
</dbReference>
<keyword evidence="3" id="KW-0597">Phosphoprotein</keyword>
<evidence type="ECO:0000256" key="2">
    <source>
        <dbReference type="ARBA" id="ARBA00022450"/>
    </source>
</evidence>
<sequence>MVGRPQGWAGRMLLLMKGVAVVSVERDDARTSLGLPLTGPQLGIWNAQRFDPDSGRYLVGEVLEITGDAPVDVELLAESIRRTVAEAENMRLRFRETAEGPRQFVTDAEAVLRPTIDLRAAAEPVALAHEAVALERQRAAEDCRAMVDRQLYNYTLIRVSDCQVWCVQLYHHLIVDGYSAALLSRRVAAHYTALRRGKPAPKPTFGTIAALVAEEREYRAGAQFELDRRFWRDQLTPWPDLDGRGRHVGGAVERTLRAEAVLSAETLTRLRECAENYGITWADVLVASYAAFLNRQLGTSDVVVSMLLMGRVGRAALSTPAMAVNVLPLRLPVRADDRLSDLGPRVAEALRAVRAHQRYSGDDLARDFHGYGAGDLLHGVGINLKVFDFALDFDGARGVLRNVAGGPPEDLGLTVTPLPDGTVLLGFEPDARTNDPEDVRRRIDGLVRVIDAFTGGDKPAVGALELIARAERARLLAARSGAAATYSAELVPDALDRLVAERPDAMVLAPGDEGENPWSAAELGARVNRLARWLRGRGVGPEVVVGVALPRTPDLVVALFAVWRAGGVFLPLDPEHPLPRLQAVIDDAAPELVLSAGDLADRLAVAADTREPQGTESGAVSPEPGHAPLRCVDMNAVGFRDELDRCSAAPFDSDGVDGTVSALAVGAGAGARKPSPPGGGPDARHGAYLIYTSGSTGRPKGVLVEHGALAWLLAAHRAGMYAETAVRAGRPLAVAHTTSFAFDAALDPLLWLLDGHRIHVYDSEIRRDPAALVAAFARDGIDVVDGTPTFAAALLEHGLADIGPRLLALGGEACPPELWQAVRRAGITAVNLYGPTEATVDALTAPVDGARPAIGSPVPGARIYLLDNALQTVADHRVGELYLAGPQLARGYIRRPDATADRFVADPYGPPGARMYRTGDRARWVPGRGYEYVGRVDNQVKIRGHRVELGEVEAALGALPEVRAAAADIREISGRPTLVGYVVAVGAAPNAVELRSRLADVVPDHMVPSRLVVVDALPHTVNGKIDRAALPEPPSDTGGRQPSTPAEIAVCEVVGSALGHDTVSVDEDFFGVGGDSITAISVSSRLRERGLVLSPQELLSRRALSELAASATIVGEAALPGRPARGLTLPRASSDELTARYGEIADVLPLSPLQEGLLFHALRDGDADVYTMTARFDLEGPVDPDRLATAFQRMLARHPNLGAAFRYEDFDQPVQVVPAVPRADFRVVDLRDRKAGDAERTAAELELRAGAEPFDIAEPPLLRVVLIRLTDTAHRLVLIAHHLLADGWSVPIMLRETLALYHGDDRNLPAPPYYGDYLAWLGGRDTATAVERWSDYLTGLPAPTLVGASAGNRLPAIGQDVELPATVGTGLEALGRQYGLTMNTLVQGAWAMVLAEHIGRTDVVFGTVISGRPAELPDVERIVGLFSNTVPVRVRLDADRPLAAQLGEIQRLCFDMQAHGYLGLATVERAAGLGRLFDTLVVFENFPKSGLRQPDTHEVRVADVVVHSLTHFPITVTARPGEHFRLMLHHDPVAVADATAARLAQHLGAVLTALVTDSTATVAALAAATAVRETRGSTLADWGAAVAPTAPAVTFADTTIDHGEFHARANRLARWLIARGIGPETVVAVTMPRSIDAVVAAHAIARSGGVYLPVDPDQPAQRRERILDTAAAALVLESLDDIDTAGFADTELVDADRIAPLRPAHTAYLLFTSGSTGVPKGVAVSHESIVNTFEWLWEQQRFGPGDTVLYRTPPIFDASLLELYLPLLVGARIVLTRPDGHRDPYYQAELMRTERVSVVQMTTSMLTVLAEETDLARCADLRCVITGGEALPPATARRVRELTGARVHNLYGPTEAAVCITYHEATDADTASVPIGKPAKGSGARVLDERLRPVPAGTIGELYLTGAQLARGYLSRPDLTAAAFVADPYEPGARMYRTGDLVKWNPNGELDYLGRGDSQVKLRGQRIELGDIEAALLTCTGIAQAAVLLREDTPGDQRLAAYLIPRSGADLDPDTIRAELRTTLPAYMIPAAYVVLDQIPRTASEKIDRKALPVPASAAEAPTSPMGVPGGHPPARDKADSASNSARNGGDTAEHRPTGRHLPSTAGEPARTAGATVSESSGPAGGPVATAGVAAGESSGPAPAAALLGDIRAAMATVLSMPEIGADDDFFAAGGHSLTAVRLTGRLRRAGIDTVLDDIFAAPTARALTARITARGSVQGLDAVRGHVDDASPVTAAAPPATGAVVAAQGKRTASAEPSTSTSTSTQAVASAAVVAGARDVAGAVVVAGARDVAGAVVVAGARDAAGAVVVAGARDAAGAAVVAGTRGVASADGAGSTGGAGGDARTAARVDAHLDGLALLGSRLDHVLELRAAGSAAPLFCVHPVGGTAWQFGPLARLLRADRPIIGLQLPALRDRNFHADTLEELARHYLGTIRRIQPHGPYHLLGYSLGGNIVHAMAAALDAEGESIAYVGLVDSHPLATLADQAARALTMPAELDRLLPELPADAPELAAAVRTAATALLGMVTHSTPPRYHGSMALYAADTGTQPGRAETQLSGWLADGARLVVRRLPYSHFDIVSPTGWTEVAALLDADPAIRE</sequence>
<feature type="compositionally biased region" description="Low complexity" evidence="4">
    <location>
        <begin position="2126"/>
        <end position="2140"/>
    </location>
</feature>
<evidence type="ECO:0000259" key="5">
    <source>
        <dbReference type="PROSITE" id="PS50075"/>
    </source>
</evidence>
<dbReference type="PROSITE" id="PS00455">
    <property type="entry name" value="AMP_BINDING"/>
    <property type="match status" value="2"/>
</dbReference>
<dbReference type="InterPro" id="IPR020806">
    <property type="entry name" value="PKS_PP-bd"/>
</dbReference>
<dbReference type="Gene3D" id="3.40.50.980">
    <property type="match status" value="2"/>
</dbReference>
<dbReference type="NCBIfam" id="TIGR01733">
    <property type="entry name" value="AA-adenyl-dom"/>
    <property type="match status" value="1"/>
</dbReference>
<evidence type="ECO:0000256" key="3">
    <source>
        <dbReference type="ARBA" id="ARBA00022553"/>
    </source>
</evidence>
<dbReference type="Pfam" id="PF13193">
    <property type="entry name" value="AMP-binding_C"/>
    <property type="match status" value="2"/>
</dbReference>
<comment type="cofactor">
    <cofactor evidence="1">
        <name>pantetheine 4'-phosphate</name>
        <dbReference type="ChEBI" id="CHEBI:47942"/>
    </cofactor>
</comment>
<protein>
    <submittedName>
        <fullName evidence="6">Putative non-ribosomal peptide synthetase</fullName>
    </submittedName>
</protein>
<reference evidence="6" key="1">
    <citation type="journal article" date="2014" name="BMC Genomics">
        <title>Genome based analysis of type-I polyketide synthase and nonribosomal peptide synthetase gene clusters in seven strains of five representative Nocardia species.</title>
        <authorList>
            <person name="Komaki H."/>
            <person name="Ichikawa N."/>
            <person name="Hosoyama A."/>
            <person name="Takahashi-Nakaguchi A."/>
            <person name="Matsuzawa T."/>
            <person name="Suzuki K."/>
            <person name="Fujita N."/>
            <person name="Gonoi T."/>
        </authorList>
    </citation>
    <scope>NUCLEOTIDE SEQUENCE</scope>
    <source>
        <strain evidence="6">IFM 11049</strain>
    </source>
</reference>
<proteinExistence type="predicted"/>
<dbReference type="CDD" id="cd19543">
    <property type="entry name" value="DCL_NRPS"/>
    <property type="match status" value="1"/>
</dbReference>
<dbReference type="CDD" id="cd05930">
    <property type="entry name" value="A_NRPS"/>
    <property type="match status" value="2"/>
</dbReference>
<evidence type="ECO:0000256" key="4">
    <source>
        <dbReference type="SAM" id="MobiDB-lite"/>
    </source>
</evidence>
<evidence type="ECO:0000256" key="1">
    <source>
        <dbReference type="ARBA" id="ARBA00001957"/>
    </source>
</evidence>
<dbReference type="InterPro" id="IPR000873">
    <property type="entry name" value="AMP-dep_synth/lig_dom"/>
</dbReference>
<dbReference type="Gene3D" id="3.40.50.12780">
    <property type="entry name" value="N-terminal domain of ligase-like"/>
    <property type="match status" value="2"/>
</dbReference>
<dbReference type="SUPFAM" id="SSF52777">
    <property type="entry name" value="CoA-dependent acyltransferases"/>
    <property type="match status" value="4"/>
</dbReference>
<dbReference type="InterPro" id="IPR029058">
    <property type="entry name" value="AB_hydrolase_fold"/>
</dbReference>
<dbReference type="PROSITE" id="PS00012">
    <property type="entry name" value="PHOSPHOPANTETHEINE"/>
    <property type="match status" value="1"/>
</dbReference>
<organism evidence="6">
    <name type="scientific">Nocardia otitidiscaviarum</name>
    <dbReference type="NCBI Taxonomy" id="1823"/>
    <lineage>
        <taxon>Bacteria</taxon>
        <taxon>Bacillati</taxon>
        <taxon>Actinomycetota</taxon>
        <taxon>Actinomycetes</taxon>
        <taxon>Mycobacteriales</taxon>
        <taxon>Nocardiaceae</taxon>
        <taxon>Nocardia</taxon>
    </lineage>
</organism>
<dbReference type="GO" id="GO:0008610">
    <property type="term" value="P:lipid biosynthetic process"/>
    <property type="evidence" value="ECO:0007669"/>
    <property type="project" value="UniProtKB-ARBA"/>
</dbReference>
<dbReference type="Pfam" id="PF00975">
    <property type="entry name" value="Thioesterase"/>
    <property type="match status" value="1"/>
</dbReference>
<dbReference type="InterPro" id="IPR036736">
    <property type="entry name" value="ACP-like_sf"/>
</dbReference>
<dbReference type="InterPro" id="IPR025110">
    <property type="entry name" value="AMP-bd_C"/>
</dbReference>
<accession>A0A060PWI9</accession>
<dbReference type="FunFam" id="3.40.50.12780:FF:000012">
    <property type="entry name" value="Non-ribosomal peptide synthetase"/>
    <property type="match status" value="1"/>
</dbReference>
<dbReference type="GO" id="GO:0044550">
    <property type="term" value="P:secondary metabolite biosynthetic process"/>
    <property type="evidence" value="ECO:0007669"/>
    <property type="project" value="UniProtKB-ARBA"/>
</dbReference>
<dbReference type="Gene3D" id="3.30.559.10">
    <property type="entry name" value="Chloramphenicol acetyltransferase-like domain"/>
    <property type="match status" value="2"/>
</dbReference>
<dbReference type="PROSITE" id="PS50075">
    <property type="entry name" value="CARRIER"/>
    <property type="match status" value="2"/>
</dbReference>
<dbReference type="GO" id="GO:0003824">
    <property type="term" value="F:catalytic activity"/>
    <property type="evidence" value="ECO:0007669"/>
    <property type="project" value="InterPro"/>
</dbReference>
<dbReference type="SMART" id="SM00824">
    <property type="entry name" value="PKS_TE"/>
    <property type="match status" value="1"/>
</dbReference>
<dbReference type="Pfam" id="PF00501">
    <property type="entry name" value="AMP-binding"/>
    <property type="match status" value="2"/>
</dbReference>
<keyword evidence="2" id="KW-0596">Phosphopantetheine</keyword>
<dbReference type="UniPathway" id="UPA00011"/>
<dbReference type="EMBL" id="AB700581">
    <property type="protein sequence ID" value="BAO99103.1"/>
    <property type="molecule type" value="Genomic_DNA"/>
</dbReference>
<dbReference type="InterPro" id="IPR042099">
    <property type="entry name" value="ANL_N_sf"/>
</dbReference>
<dbReference type="SUPFAM" id="SSF47336">
    <property type="entry name" value="ACP-like"/>
    <property type="match status" value="2"/>
</dbReference>
<dbReference type="InterPro" id="IPR001242">
    <property type="entry name" value="Condensation_dom"/>
</dbReference>
<dbReference type="InterPro" id="IPR023213">
    <property type="entry name" value="CAT-like_dom_sf"/>
</dbReference>
<dbReference type="GO" id="GO:0043041">
    <property type="term" value="P:amino acid activation for nonribosomal peptide biosynthetic process"/>
    <property type="evidence" value="ECO:0007669"/>
    <property type="project" value="TreeGrafter"/>
</dbReference>
<dbReference type="Pfam" id="PF00550">
    <property type="entry name" value="PP-binding"/>
    <property type="match status" value="2"/>
</dbReference>
<dbReference type="Gene3D" id="2.30.38.10">
    <property type="entry name" value="Luciferase, Domain 3"/>
    <property type="match status" value="1"/>
</dbReference>
<feature type="region of interest" description="Disordered" evidence="4">
    <location>
        <begin position="2047"/>
        <end position="2140"/>
    </location>
</feature>
<dbReference type="SUPFAM" id="SSF56801">
    <property type="entry name" value="Acetyl-CoA synthetase-like"/>
    <property type="match status" value="2"/>
</dbReference>
<dbReference type="Gene3D" id="1.10.1200.10">
    <property type="entry name" value="ACP-like"/>
    <property type="match status" value="2"/>
</dbReference>
<feature type="domain" description="Carrier" evidence="5">
    <location>
        <begin position="2142"/>
        <end position="2216"/>
    </location>
</feature>
<dbReference type="Pfam" id="PF00668">
    <property type="entry name" value="Condensation"/>
    <property type="match status" value="2"/>
</dbReference>
<dbReference type="GO" id="GO:0005737">
    <property type="term" value="C:cytoplasm"/>
    <property type="evidence" value="ECO:0007669"/>
    <property type="project" value="TreeGrafter"/>
</dbReference>
<dbReference type="PANTHER" id="PTHR45527">
    <property type="entry name" value="NONRIBOSOMAL PEPTIDE SYNTHETASE"/>
    <property type="match status" value="1"/>
</dbReference>
<dbReference type="InterPro" id="IPR001031">
    <property type="entry name" value="Thioesterase"/>
</dbReference>
<dbReference type="PANTHER" id="PTHR45527:SF1">
    <property type="entry name" value="FATTY ACID SYNTHASE"/>
    <property type="match status" value="1"/>
</dbReference>
<dbReference type="GO" id="GO:0031177">
    <property type="term" value="F:phosphopantetheine binding"/>
    <property type="evidence" value="ECO:0007669"/>
    <property type="project" value="InterPro"/>
</dbReference>
<dbReference type="Gene3D" id="3.40.50.1820">
    <property type="entry name" value="alpha/beta hydrolase"/>
    <property type="match status" value="1"/>
</dbReference>
<dbReference type="InterPro" id="IPR009081">
    <property type="entry name" value="PP-bd_ACP"/>
</dbReference>
<dbReference type="Gene3D" id="3.30.300.30">
    <property type="match status" value="2"/>
</dbReference>
<name>A0A060PWI9_9NOCA</name>
<dbReference type="FunFam" id="3.30.300.30:FF:000010">
    <property type="entry name" value="Enterobactin synthetase component F"/>
    <property type="match status" value="1"/>
</dbReference>
<dbReference type="InterPro" id="IPR006162">
    <property type="entry name" value="Ppantetheine_attach_site"/>
</dbReference>
<evidence type="ECO:0000313" key="6">
    <source>
        <dbReference type="EMBL" id="BAO99103.1"/>
    </source>
</evidence>
<dbReference type="SUPFAM" id="SSF53474">
    <property type="entry name" value="alpha/beta-Hydrolases"/>
    <property type="match status" value="1"/>
</dbReference>